<accession>I0IF19</accession>
<sequence length="245" mass="25688">MTTPRLYADLAHLWPALSPPEDYAAEAAELERLLAERLGHDHLKLVEFGAGGGCTLAHLSAGGTRGGRHDVTAVDLSPEMLAVAASHAPGPPGLRTVAADMRTVRLPDAGTFDAVLAHDAADYLLTEADLLATARSAAALLRSGGVALFAPTHTAETFEPGEAGDKTDDGTAYTTRVNRTADRRVRMTISLTVRGAGGTRSIDDAHELGLFPAATWLHALRSAGLHAEPVESDGPWSMFVGQKPS</sequence>
<dbReference type="Proteomes" id="UP000007881">
    <property type="component" value="Chromosome"/>
</dbReference>
<evidence type="ECO:0000313" key="6">
    <source>
        <dbReference type="Proteomes" id="UP000007881"/>
    </source>
</evidence>
<reference evidence="5 6" key="1">
    <citation type="submission" date="2012-02" db="EMBL/GenBank/DDBJ databases">
        <title>Complete genome sequence of Phycisphaera mikurensis NBRC 102666.</title>
        <authorList>
            <person name="Ankai A."/>
            <person name="Hosoyama A."/>
            <person name="Terui Y."/>
            <person name="Sekine M."/>
            <person name="Fukai R."/>
            <person name="Kato Y."/>
            <person name="Nakamura S."/>
            <person name="Yamada-Narita S."/>
            <person name="Kawakoshi A."/>
            <person name="Fukunaga Y."/>
            <person name="Yamazaki S."/>
            <person name="Fujita N."/>
        </authorList>
    </citation>
    <scope>NUCLEOTIDE SEQUENCE [LARGE SCALE GENOMIC DNA]</scope>
    <source>
        <strain evidence="6">NBRC 102666 / KCTC 22515 / FYK2301M01</strain>
    </source>
</reference>
<dbReference type="AlphaFoldDB" id="I0IF19"/>
<dbReference type="Gene3D" id="3.40.50.150">
    <property type="entry name" value="Vaccinia Virus protein VP39"/>
    <property type="match status" value="1"/>
</dbReference>
<dbReference type="KEGG" id="phm:PSMK_16980"/>
<dbReference type="Pfam" id="PF08241">
    <property type="entry name" value="Methyltransf_11"/>
    <property type="match status" value="1"/>
</dbReference>
<dbReference type="GO" id="GO:0008757">
    <property type="term" value="F:S-adenosylmethionine-dependent methyltransferase activity"/>
    <property type="evidence" value="ECO:0007669"/>
    <property type="project" value="InterPro"/>
</dbReference>
<dbReference type="PANTHER" id="PTHR43464:SF19">
    <property type="entry name" value="UBIQUINONE BIOSYNTHESIS O-METHYLTRANSFERASE, MITOCHONDRIAL"/>
    <property type="match status" value="1"/>
</dbReference>
<dbReference type="RefSeq" id="WP_014437075.1">
    <property type="nucleotide sequence ID" value="NC_017080.1"/>
</dbReference>
<dbReference type="CDD" id="cd02440">
    <property type="entry name" value="AdoMet_MTases"/>
    <property type="match status" value="1"/>
</dbReference>
<gene>
    <name evidence="5" type="ordered locus">PSMK_16980</name>
</gene>
<keyword evidence="3" id="KW-0949">S-adenosyl-L-methionine</keyword>
<dbReference type="SUPFAM" id="SSF53335">
    <property type="entry name" value="S-adenosyl-L-methionine-dependent methyltransferases"/>
    <property type="match status" value="1"/>
</dbReference>
<keyword evidence="6" id="KW-1185">Reference proteome</keyword>
<keyword evidence="2 5" id="KW-0808">Transferase</keyword>
<dbReference type="InterPro" id="IPR029063">
    <property type="entry name" value="SAM-dependent_MTases_sf"/>
</dbReference>
<evidence type="ECO:0000313" key="5">
    <source>
        <dbReference type="EMBL" id="BAM03857.1"/>
    </source>
</evidence>
<dbReference type="EMBL" id="AP012338">
    <property type="protein sequence ID" value="BAM03857.1"/>
    <property type="molecule type" value="Genomic_DNA"/>
</dbReference>
<evidence type="ECO:0000259" key="4">
    <source>
        <dbReference type="Pfam" id="PF08241"/>
    </source>
</evidence>
<dbReference type="PANTHER" id="PTHR43464">
    <property type="entry name" value="METHYLTRANSFERASE"/>
    <property type="match status" value="1"/>
</dbReference>
<dbReference type="eggNOG" id="COG2227">
    <property type="taxonomic scope" value="Bacteria"/>
</dbReference>
<evidence type="ECO:0000256" key="2">
    <source>
        <dbReference type="ARBA" id="ARBA00022679"/>
    </source>
</evidence>
<feature type="domain" description="Methyltransferase type 11" evidence="4">
    <location>
        <begin position="47"/>
        <end position="149"/>
    </location>
</feature>
<dbReference type="Gene3D" id="2.20.130.10">
    <property type="entry name" value="CAC2371-like domains"/>
    <property type="match status" value="1"/>
</dbReference>
<keyword evidence="1 5" id="KW-0489">Methyltransferase</keyword>
<evidence type="ECO:0000256" key="1">
    <source>
        <dbReference type="ARBA" id="ARBA00022603"/>
    </source>
</evidence>
<dbReference type="EC" id="2.1.1.-" evidence="5"/>
<dbReference type="STRING" id="1142394.PSMK_16980"/>
<proteinExistence type="predicted"/>
<dbReference type="InterPro" id="IPR013216">
    <property type="entry name" value="Methyltransf_11"/>
</dbReference>
<organism evidence="5 6">
    <name type="scientific">Phycisphaera mikurensis (strain NBRC 102666 / KCTC 22515 / FYK2301M01)</name>
    <dbReference type="NCBI Taxonomy" id="1142394"/>
    <lineage>
        <taxon>Bacteria</taxon>
        <taxon>Pseudomonadati</taxon>
        <taxon>Planctomycetota</taxon>
        <taxon>Phycisphaerae</taxon>
        <taxon>Phycisphaerales</taxon>
        <taxon>Phycisphaeraceae</taxon>
        <taxon>Phycisphaera</taxon>
    </lineage>
</organism>
<protein>
    <submittedName>
        <fullName evidence="5">Putative methyltransferase</fullName>
        <ecNumber evidence="5">2.1.1.-</ecNumber>
    </submittedName>
</protein>
<dbReference type="GO" id="GO:0032259">
    <property type="term" value="P:methylation"/>
    <property type="evidence" value="ECO:0007669"/>
    <property type="project" value="UniProtKB-KW"/>
</dbReference>
<dbReference type="HOGENOM" id="CLU_069129_2_1_0"/>
<evidence type="ECO:0000256" key="3">
    <source>
        <dbReference type="ARBA" id="ARBA00022691"/>
    </source>
</evidence>
<name>I0IF19_PHYMF</name>